<dbReference type="PANTHER" id="PTHR45527:SF1">
    <property type="entry name" value="FATTY ACID SYNTHASE"/>
    <property type="match status" value="1"/>
</dbReference>
<feature type="non-terminal residue" evidence="4">
    <location>
        <position position="393"/>
    </location>
</feature>
<sequence length="393" mass="42864">LNTRANQLAGYLRDRGLAPHQFVALYLERSATQLICLLAIFKVGAVYVPFDPVHSAGNLCDILTEMPASFLLTQQTLPLTGLPPAVTVIPLEALEWGALSSHDAGDNPPAIPLPADALAYVIYTSGSTGRPKGVMVEHRALCAHILAMRDVCQFTDRDRVLVLASFSVDTSLEHLLAGLLSGAEVHIKNAAWWTEAEFFTYASRHAITVTDLTPVYCRQLMHAGDEAKHYWPKTTLRLVVLGGESLPPDLVTAWNHFSLFGRCALVNAYGCTEATITSACYWLGEEDDKRAVLPVGQACSVTSLYVLDEVGQPVPVGVPGELYLGGVGLARGYLNQPALTAERFVPNSFATESERAEGLTRLYRTGDRVRWLPDGTLAYLGRLDSQIKLRGFR</sequence>
<dbReference type="GO" id="GO:0043041">
    <property type="term" value="P:amino acid activation for nonribosomal peptide biosynthetic process"/>
    <property type="evidence" value="ECO:0007669"/>
    <property type="project" value="TreeGrafter"/>
</dbReference>
<evidence type="ECO:0000313" key="4">
    <source>
        <dbReference type="EMBL" id="TDB41252.1"/>
    </source>
</evidence>
<dbReference type="Gene3D" id="3.40.50.980">
    <property type="match status" value="2"/>
</dbReference>
<dbReference type="InterPro" id="IPR020459">
    <property type="entry name" value="AMP-binding"/>
</dbReference>
<accession>A0A4R4ILP2</accession>
<dbReference type="InterPro" id="IPR000873">
    <property type="entry name" value="AMP-dep_synth/lig_dom"/>
</dbReference>
<protein>
    <recommendedName>
        <fullName evidence="3">AMP-dependent synthetase/ligase domain-containing protein</fullName>
    </recommendedName>
</protein>
<dbReference type="PANTHER" id="PTHR45527">
    <property type="entry name" value="NONRIBOSOMAL PEPTIDE SYNTHETASE"/>
    <property type="match status" value="1"/>
</dbReference>
<evidence type="ECO:0000313" key="5">
    <source>
        <dbReference type="Proteomes" id="UP000295598"/>
    </source>
</evidence>
<comment type="caution">
    <text evidence="4">The sequence shown here is derived from an EMBL/GenBank/DDBJ whole genome shotgun (WGS) entry which is preliminary data.</text>
</comment>
<dbReference type="Proteomes" id="UP000295598">
    <property type="component" value="Unassembled WGS sequence"/>
</dbReference>
<dbReference type="GO" id="GO:0005737">
    <property type="term" value="C:cytoplasm"/>
    <property type="evidence" value="ECO:0007669"/>
    <property type="project" value="TreeGrafter"/>
</dbReference>
<feature type="domain" description="AMP-dependent synthetase/ligase" evidence="3">
    <location>
        <begin position="1"/>
        <end position="334"/>
    </location>
</feature>
<dbReference type="EMBL" id="PUJY01000156">
    <property type="protein sequence ID" value="TDB41252.1"/>
    <property type="molecule type" value="Genomic_DNA"/>
</dbReference>
<dbReference type="Pfam" id="PF00501">
    <property type="entry name" value="AMP-binding"/>
    <property type="match status" value="1"/>
</dbReference>
<keyword evidence="1" id="KW-0596">Phosphopantetheine</keyword>
<dbReference type="AlphaFoldDB" id="A0A4R4ILP2"/>
<dbReference type="PRINTS" id="PR00154">
    <property type="entry name" value="AMPBINDING"/>
</dbReference>
<dbReference type="InterPro" id="IPR010071">
    <property type="entry name" value="AA_adenyl_dom"/>
</dbReference>
<feature type="non-terminal residue" evidence="4">
    <location>
        <position position="1"/>
    </location>
</feature>
<name>A0A4R4ILP2_9GAMM</name>
<proteinExistence type="predicted"/>
<dbReference type="Gene3D" id="2.30.38.10">
    <property type="entry name" value="Luciferase, Domain 3"/>
    <property type="match status" value="1"/>
</dbReference>
<dbReference type="InterPro" id="IPR020845">
    <property type="entry name" value="AMP-binding_CS"/>
</dbReference>
<keyword evidence="2" id="KW-0597">Phosphoprotein</keyword>
<dbReference type="SUPFAM" id="SSF56801">
    <property type="entry name" value="Acetyl-CoA synthetase-like"/>
    <property type="match status" value="1"/>
</dbReference>
<dbReference type="GO" id="GO:0044550">
    <property type="term" value="P:secondary metabolite biosynthetic process"/>
    <property type="evidence" value="ECO:0007669"/>
    <property type="project" value="TreeGrafter"/>
</dbReference>
<dbReference type="CDD" id="cd05930">
    <property type="entry name" value="A_NRPS"/>
    <property type="match status" value="1"/>
</dbReference>
<dbReference type="PROSITE" id="PS00455">
    <property type="entry name" value="AMP_BINDING"/>
    <property type="match status" value="1"/>
</dbReference>
<dbReference type="NCBIfam" id="TIGR01733">
    <property type="entry name" value="AA-adenyl-dom"/>
    <property type="match status" value="1"/>
</dbReference>
<evidence type="ECO:0000259" key="3">
    <source>
        <dbReference type="Pfam" id="PF00501"/>
    </source>
</evidence>
<dbReference type="FunFam" id="2.30.38.10:FF:000001">
    <property type="entry name" value="Non-ribosomal peptide synthetase PvdI"/>
    <property type="match status" value="1"/>
</dbReference>
<reference evidence="4 5" key="1">
    <citation type="journal article" date="2019" name="Int. J. Syst. Evol. Microbiol.">
        <title>Photorhabdus khanii subsp. guanajuatensis subsp. nov., isolated from Heterorhabditis atacamensis, and Photorhabdus luminescens subsp. mexicana subsp. nov., isolated from Heterorhabditis mexicana entomopathogenic nematodes.</title>
        <authorList>
            <person name="Machado R.A.R."/>
            <person name="Bruno P."/>
            <person name="Arce C.C.M."/>
            <person name="Liechti N."/>
            <person name="Kohler A."/>
            <person name="Bernal J."/>
            <person name="Bruggmann R."/>
            <person name="Turlings T.C.J."/>
        </authorList>
    </citation>
    <scope>NUCLEOTIDE SEQUENCE [LARGE SCALE GENOMIC DNA]</scope>
    <source>
        <strain evidence="4 5">MEX20-17</strain>
    </source>
</reference>
<dbReference type="GO" id="GO:0031177">
    <property type="term" value="F:phosphopantetheine binding"/>
    <property type="evidence" value="ECO:0007669"/>
    <property type="project" value="TreeGrafter"/>
</dbReference>
<gene>
    <name evidence="4" type="ORF">C5467_24595</name>
</gene>
<evidence type="ECO:0000256" key="2">
    <source>
        <dbReference type="ARBA" id="ARBA00022553"/>
    </source>
</evidence>
<organism evidence="4 5">
    <name type="scientific">Photorhabdus khanii subsp. guanajuatensis</name>
    <dbReference type="NCBI Taxonomy" id="2100166"/>
    <lineage>
        <taxon>Bacteria</taxon>
        <taxon>Pseudomonadati</taxon>
        <taxon>Pseudomonadota</taxon>
        <taxon>Gammaproteobacteria</taxon>
        <taxon>Enterobacterales</taxon>
        <taxon>Morganellaceae</taxon>
        <taxon>Photorhabdus</taxon>
    </lineage>
</organism>
<dbReference type="RefSeq" id="WP_132356516.1">
    <property type="nucleotide sequence ID" value="NZ_CAWOJO010000156.1"/>
</dbReference>
<evidence type="ECO:0000256" key="1">
    <source>
        <dbReference type="ARBA" id="ARBA00022450"/>
    </source>
</evidence>